<dbReference type="InterPro" id="IPR000979">
    <property type="entry name" value="Phosphodiesterase_MJ0936/Vps29"/>
</dbReference>
<protein>
    <recommendedName>
        <fullName evidence="1">Phosphoesterase</fullName>
        <ecNumber evidence="1">3.1.4.-</ecNumber>
    </recommendedName>
</protein>
<comment type="cofactor">
    <cofactor evidence="1">
        <name>a divalent metal cation</name>
        <dbReference type="ChEBI" id="CHEBI:60240"/>
    </cofactor>
</comment>
<proteinExistence type="inferred from homology"/>
<dbReference type="Pfam" id="PF12850">
    <property type="entry name" value="Metallophos_2"/>
    <property type="match status" value="1"/>
</dbReference>
<dbReference type="GO" id="GO:0016787">
    <property type="term" value="F:hydrolase activity"/>
    <property type="evidence" value="ECO:0007669"/>
    <property type="project" value="UniProtKB-UniRule"/>
</dbReference>
<reference evidence="3" key="1">
    <citation type="journal article" date="2020" name="mSystems">
        <title>Genome- and Community-Level Interaction Insights into Carbon Utilization and Element Cycling Functions of Hydrothermarchaeota in Hydrothermal Sediment.</title>
        <authorList>
            <person name="Zhou Z."/>
            <person name="Liu Y."/>
            <person name="Xu W."/>
            <person name="Pan J."/>
            <person name="Luo Z.H."/>
            <person name="Li M."/>
        </authorList>
    </citation>
    <scope>NUCLEOTIDE SEQUENCE [LARGE SCALE GENOMIC DNA]</scope>
    <source>
        <strain evidence="3">SpSt-648</strain>
    </source>
</reference>
<dbReference type="AlphaFoldDB" id="A0A7C4NRW7"/>
<dbReference type="GO" id="GO:0046872">
    <property type="term" value="F:metal ion binding"/>
    <property type="evidence" value="ECO:0007669"/>
    <property type="project" value="UniProtKB-KW"/>
</dbReference>
<evidence type="ECO:0000256" key="1">
    <source>
        <dbReference type="RuleBase" id="RU362039"/>
    </source>
</evidence>
<sequence length="190" mass="20873">MSILVIGDTHIPDRAETIPFMLKNIIEGKRIWDTVIFTGDLTGKEVLDWVKDLGRRVVVVRGNMDYLALPRTQTIVVEGLRIGVHHGDGVYPRGDIDGLTRIAKQIDANILVSGHTHSPFVKIGGNGAVLLINPGSLTGVWGGGGGSMKPSFMTLDVSKDSVVIEIYELDNDVYFRKLIINKYGGVWVYE</sequence>
<feature type="domain" description="Calcineurin-like phosphoesterase" evidence="2">
    <location>
        <begin position="1"/>
        <end position="159"/>
    </location>
</feature>
<evidence type="ECO:0000259" key="2">
    <source>
        <dbReference type="Pfam" id="PF12850"/>
    </source>
</evidence>
<dbReference type="InterPro" id="IPR024654">
    <property type="entry name" value="Calcineurin-like_PHP_lpxH"/>
</dbReference>
<dbReference type="EMBL" id="DTBP01000024">
    <property type="protein sequence ID" value="HGQ74172.1"/>
    <property type="molecule type" value="Genomic_DNA"/>
</dbReference>
<dbReference type="EC" id="3.1.4.-" evidence="1"/>
<accession>A0A7C4NRW7</accession>
<keyword evidence="1" id="KW-0479">Metal-binding</keyword>
<comment type="caution">
    <text evidence="3">The sequence shown here is derived from an EMBL/GenBank/DDBJ whole genome shotgun (WGS) entry which is preliminary data.</text>
</comment>
<dbReference type="InterPro" id="IPR029052">
    <property type="entry name" value="Metallo-depent_PP-like"/>
</dbReference>
<comment type="similarity">
    <text evidence="1">Belongs to the metallophosphoesterase superfamily. YfcE family.</text>
</comment>
<dbReference type="Gene3D" id="3.60.21.10">
    <property type="match status" value="1"/>
</dbReference>
<evidence type="ECO:0000313" key="3">
    <source>
        <dbReference type="EMBL" id="HGQ74172.1"/>
    </source>
</evidence>
<organism evidence="3">
    <name type="scientific">Staphylothermus marinus</name>
    <dbReference type="NCBI Taxonomy" id="2280"/>
    <lineage>
        <taxon>Archaea</taxon>
        <taxon>Thermoproteota</taxon>
        <taxon>Thermoprotei</taxon>
        <taxon>Desulfurococcales</taxon>
        <taxon>Desulfurococcaceae</taxon>
        <taxon>Staphylothermus</taxon>
    </lineage>
</organism>
<dbReference type="PANTHER" id="PTHR11124">
    <property type="entry name" value="VACUOLAR SORTING PROTEIN VPS29"/>
    <property type="match status" value="1"/>
</dbReference>
<gene>
    <name evidence="3" type="ORF">ENU20_03750</name>
</gene>
<dbReference type="SUPFAM" id="SSF56300">
    <property type="entry name" value="Metallo-dependent phosphatases"/>
    <property type="match status" value="1"/>
</dbReference>
<name>A0A7C4NRW7_STAMA</name>
<dbReference type="NCBIfam" id="TIGR00040">
    <property type="entry name" value="yfcE"/>
    <property type="match status" value="1"/>
</dbReference>